<accession>A0A132AM02</accession>
<protein>
    <submittedName>
        <fullName evidence="1">Uncharacterized protein</fullName>
    </submittedName>
</protein>
<dbReference type="EMBL" id="JXLN01018520">
    <property type="protein sequence ID" value="KPM11994.1"/>
    <property type="molecule type" value="Genomic_DNA"/>
</dbReference>
<organism evidence="1 2">
    <name type="scientific">Sarcoptes scabiei</name>
    <name type="common">Itch mite</name>
    <name type="synonym">Acarus scabiei</name>
    <dbReference type="NCBI Taxonomy" id="52283"/>
    <lineage>
        <taxon>Eukaryota</taxon>
        <taxon>Metazoa</taxon>
        <taxon>Ecdysozoa</taxon>
        <taxon>Arthropoda</taxon>
        <taxon>Chelicerata</taxon>
        <taxon>Arachnida</taxon>
        <taxon>Acari</taxon>
        <taxon>Acariformes</taxon>
        <taxon>Sarcoptiformes</taxon>
        <taxon>Astigmata</taxon>
        <taxon>Psoroptidia</taxon>
        <taxon>Sarcoptoidea</taxon>
        <taxon>Sarcoptidae</taxon>
        <taxon>Sarcoptinae</taxon>
        <taxon>Sarcoptes</taxon>
    </lineage>
</organism>
<evidence type="ECO:0000313" key="1">
    <source>
        <dbReference type="EMBL" id="KPM11994.1"/>
    </source>
</evidence>
<dbReference type="VEuPathDB" id="VectorBase:SSCA006079"/>
<gene>
    <name evidence="1" type="ORF">QR98_0105750</name>
</gene>
<dbReference type="Proteomes" id="UP000616769">
    <property type="component" value="Unassembled WGS sequence"/>
</dbReference>
<dbReference type="AlphaFoldDB" id="A0A132AM02"/>
<proteinExistence type="predicted"/>
<reference evidence="1 2" key="1">
    <citation type="journal article" date="2015" name="Parasit. Vectors">
        <title>Draft genome of the scabies mite.</title>
        <authorList>
            <person name="Rider S.D.Jr."/>
            <person name="Morgan M.S."/>
            <person name="Arlian L.G."/>
        </authorList>
    </citation>
    <scope>NUCLEOTIDE SEQUENCE [LARGE SCALE GENOMIC DNA]</scope>
    <source>
        <strain evidence="1">Arlian Lab</strain>
    </source>
</reference>
<dbReference type="OrthoDB" id="1730117at2759"/>
<comment type="caution">
    <text evidence="1">The sequence shown here is derived from an EMBL/GenBank/DDBJ whole genome shotgun (WGS) entry which is preliminary data.</text>
</comment>
<evidence type="ECO:0000313" key="2">
    <source>
        <dbReference type="Proteomes" id="UP000616769"/>
    </source>
</evidence>
<name>A0A132AM02_SARSC</name>
<sequence length="71" mass="8015">MSFVDKVSNGLAIMIIEYFKPCRFHSKIGCQYYRDILTFVCSGATVICIISLAMLSTQKIGRLTKRPIHGE</sequence>